<evidence type="ECO:0000313" key="6">
    <source>
        <dbReference type="Proteomes" id="UP000002282"/>
    </source>
</evidence>
<feature type="compositionally biased region" description="Basic and acidic residues" evidence="3">
    <location>
        <begin position="201"/>
        <end position="211"/>
    </location>
</feature>
<dbReference type="OrthoDB" id="1741717at2759"/>
<dbReference type="Pfam" id="PF22951">
    <property type="entry name" value="3HBD"/>
    <property type="match status" value="1"/>
</dbReference>
<keyword evidence="6" id="KW-1185">Reference proteome</keyword>
<dbReference type="GO" id="GO:0006355">
    <property type="term" value="P:regulation of DNA-templated transcription"/>
    <property type="evidence" value="ECO:0007669"/>
    <property type="project" value="InterPro"/>
</dbReference>
<dbReference type="eggNOG" id="KOG3149">
    <property type="taxonomic scope" value="Eukaryota"/>
</dbReference>
<evidence type="ECO:0000313" key="5">
    <source>
        <dbReference type="EMBL" id="EDW88527.1"/>
    </source>
</evidence>
<dbReference type="OMA" id="MCKDINI"/>
<dbReference type="CDD" id="cd16907">
    <property type="entry name" value="YEATS_YEATS2_like"/>
    <property type="match status" value="1"/>
</dbReference>
<gene>
    <name evidence="5" type="primary">Dyak\GE10979</name>
    <name evidence="5" type="synonym">dyak_GLEANR_1087</name>
    <name evidence="5" type="synonym">GE10979</name>
    <name evidence="5" type="ORF">Dyak_GE10979</name>
</gene>
<dbReference type="InterPro" id="IPR038704">
    <property type="entry name" value="YEAST_sf"/>
</dbReference>
<dbReference type="GO" id="GO:0005634">
    <property type="term" value="C:nucleus"/>
    <property type="evidence" value="ECO:0007669"/>
    <property type="project" value="UniProtKB-SubCell"/>
</dbReference>
<feature type="region of interest" description="Disordered" evidence="3">
    <location>
        <begin position="1"/>
        <end position="62"/>
    </location>
</feature>
<dbReference type="GO" id="GO:0006338">
    <property type="term" value="P:chromatin remodeling"/>
    <property type="evidence" value="ECO:0007669"/>
    <property type="project" value="EnsemblMetazoa"/>
</dbReference>
<dbReference type="AlphaFoldDB" id="B4NWZ7"/>
<dbReference type="Pfam" id="PF03366">
    <property type="entry name" value="YEATS"/>
    <property type="match status" value="1"/>
</dbReference>
<keyword evidence="1 2" id="KW-0539">Nucleus</keyword>
<dbReference type="PANTHER" id="PTHR23195">
    <property type="entry name" value="YEATS DOMAIN"/>
    <property type="match status" value="1"/>
</dbReference>
<dbReference type="PhylomeDB" id="B4NWZ7"/>
<dbReference type="EMBL" id="CM000157">
    <property type="protein sequence ID" value="EDW88527.1"/>
    <property type="molecule type" value="Genomic_DNA"/>
</dbReference>
<dbReference type="KEGG" id="dya:Dyak_GE10979"/>
<dbReference type="InterPro" id="IPR055127">
    <property type="entry name" value="YEATS2_3HBD"/>
</dbReference>
<comment type="subcellular location">
    <subcellularLocation>
        <location evidence="2">Nucleus</location>
    </subcellularLocation>
</comment>
<dbReference type="PROSITE" id="PS51037">
    <property type="entry name" value="YEATS"/>
    <property type="match status" value="1"/>
</dbReference>
<dbReference type="GO" id="GO:0140672">
    <property type="term" value="C:ATAC complex"/>
    <property type="evidence" value="ECO:0007669"/>
    <property type="project" value="EnsemblMetazoa"/>
</dbReference>
<dbReference type="Proteomes" id="UP000002282">
    <property type="component" value="Chromosome 2L"/>
</dbReference>
<dbReference type="Gene3D" id="2.60.40.1970">
    <property type="entry name" value="YEATS domain"/>
    <property type="match status" value="1"/>
</dbReference>
<feature type="region of interest" description="Disordered" evidence="3">
    <location>
        <begin position="179"/>
        <end position="213"/>
    </location>
</feature>
<proteinExistence type="predicted"/>
<evidence type="ECO:0000256" key="1">
    <source>
        <dbReference type="ARBA" id="ARBA00023242"/>
    </source>
</evidence>
<dbReference type="InterPro" id="IPR005033">
    <property type="entry name" value="YEATS"/>
</dbReference>
<dbReference type="HOGENOM" id="CLU_317428_0_0_1"/>
<organism evidence="5 6">
    <name type="scientific">Drosophila yakuba</name>
    <name type="common">Fruit fly</name>
    <dbReference type="NCBI Taxonomy" id="7245"/>
    <lineage>
        <taxon>Eukaryota</taxon>
        <taxon>Metazoa</taxon>
        <taxon>Ecdysozoa</taxon>
        <taxon>Arthropoda</taxon>
        <taxon>Hexapoda</taxon>
        <taxon>Insecta</taxon>
        <taxon>Pterygota</taxon>
        <taxon>Neoptera</taxon>
        <taxon>Endopterygota</taxon>
        <taxon>Diptera</taxon>
        <taxon>Brachycera</taxon>
        <taxon>Muscomorpha</taxon>
        <taxon>Ephydroidea</taxon>
        <taxon>Drosophilidae</taxon>
        <taxon>Drosophila</taxon>
        <taxon>Sophophora</taxon>
    </lineage>
</organism>
<feature type="compositionally biased region" description="Basic and acidic residues" evidence="3">
    <location>
        <begin position="510"/>
        <end position="525"/>
    </location>
</feature>
<protein>
    <recommendedName>
        <fullName evidence="4">YEATS domain-containing protein</fullName>
    </recommendedName>
</protein>
<feature type="compositionally biased region" description="Basic residues" evidence="3">
    <location>
        <begin position="179"/>
        <end position="191"/>
    </location>
</feature>
<evidence type="ECO:0000259" key="4">
    <source>
        <dbReference type="PROSITE" id="PS51037"/>
    </source>
</evidence>
<sequence>MDQQQATPPKKRRHSEYHDPDYQQTEVSNQDEGETCPEADSPVQQKRAKTEQAEEMPTSSEKFQRIRELLRLEFQREISQKVEQLAEIDRRLLQGRQLLDRLRYQVVSEYYRKQQVPLTGADVAKVRGDSLFGDDISAPQLPLHPAIKKIVGKRPVPIQNHLPERTAATLAKETIRLRNPAHRRAERRRQQKIKEQGIVTDHSKDSKEQPEQKQLISVKLEDEQPCTSRQAHEKQVELNASRLNNKNKFNFVVGNTSKYIGDSSRESATGGQALTYKWLVYVQGKDLPEPLERYIKKVRFHLHPSYRPNDIVDVHSPPFQLNRHGWGEFPMRIQLFFQEQLQQKPVQLMHTVVLDKTMCGLHTMGAETTVEIWLRAKQALTQQKSVKPSPTPEQQTAVPAPPVAAAHLLEPSIFAFPGESCKPRTISFTQNKEELDDNLFAGINKIELSDDIEKIEPTVLVSEPLKLSYSPRKQPPTPSTPPRAQLRLNATPVSASKPSVVYLPVNGRSPRQESLPERQRHEFSPVKHYPPASPQRAWQEFSPDRPPIKPVPNGHHQGKKNVVFQRAGKLYIIDPLQRKLKQAAKQQSLLKPQLSLLKPPSETRWHMLQCMQHDHGYANMSGEVEEKPMVLPPMVDTSLPLRPRRLEHIFRSAQFRNMRSAVEFLLRRLPLTEIDQHTDHPFTCTTLDAFHKQSALKQRCFEYLRARLLRRNLLQHHKLHQLDITGKEHYWSLREIVAFARVHGYTPPLKDVLPGVQRRKKQKLSDEEQLAQRVQAQLKGEPQPKLSAYSSLSSGNRLEAWITKQSERLLGHDQKVRDKEFIDVLGVDKPHSLAHRETNSASVSLQMMNHRQLLYLPPPKHLDSALPLVQEMCKDINITLEPEESPPGVSQPLALTMLGQVLCTFVERLVRRSLAAKLQQETLEQLPPAAANASLCLLPQDIGRVISQCSELDFLGNSHLGVAPLEPQI</sequence>
<reference evidence="5 6" key="2">
    <citation type="journal article" date="2007" name="PLoS Biol.">
        <title>Principles of genome evolution in the Drosophila melanogaster species group.</title>
        <authorList>
            <person name="Ranz J.M."/>
            <person name="Maurin D."/>
            <person name="Chan Y.S."/>
            <person name="von Grotthuss M."/>
            <person name="Hillier L.W."/>
            <person name="Roote J."/>
            <person name="Ashburner M."/>
            <person name="Bergman C.M."/>
        </authorList>
    </citation>
    <scope>NUCLEOTIDE SEQUENCE [LARGE SCALE GENOMIC DNA]</scope>
    <source>
        <strain evidence="6">Tai18E2 / Tucson 14021-0261.01</strain>
    </source>
</reference>
<reference evidence="5 6" key="1">
    <citation type="journal article" date="2007" name="Nature">
        <title>Evolution of genes and genomes on the Drosophila phylogeny.</title>
        <authorList>
            <consortium name="Drosophila 12 Genomes Consortium"/>
            <person name="Clark A.G."/>
            <person name="Eisen M.B."/>
            <person name="Smith D.R."/>
            <person name="Bergman C.M."/>
            <person name="Oliver B."/>
            <person name="Markow T.A."/>
            <person name="Kaufman T.C."/>
            <person name="Kellis M."/>
            <person name="Gelbart W."/>
            <person name="Iyer V.N."/>
            <person name="Pollard D.A."/>
            <person name="Sackton T.B."/>
            <person name="Larracuente A.M."/>
            <person name="Singh N.D."/>
            <person name="Abad J.P."/>
            <person name="Abt D.N."/>
            <person name="Adryan B."/>
            <person name="Aguade M."/>
            <person name="Akashi H."/>
            <person name="Anderson W.W."/>
            <person name="Aquadro C.F."/>
            <person name="Ardell D.H."/>
            <person name="Arguello R."/>
            <person name="Artieri C.G."/>
            <person name="Barbash D.A."/>
            <person name="Barker D."/>
            <person name="Barsanti P."/>
            <person name="Batterham P."/>
            <person name="Batzoglou S."/>
            <person name="Begun D."/>
            <person name="Bhutkar A."/>
            <person name="Blanco E."/>
            <person name="Bosak S.A."/>
            <person name="Bradley R.K."/>
            <person name="Brand A.D."/>
            <person name="Brent M.R."/>
            <person name="Brooks A.N."/>
            <person name="Brown R.H."/>
            <person name="Butlin R.K."/>
            <person name="Caggese C."/>
            <person name="Calvi B.R."/>
            <person name="Bernardo de Carvalho A."/>
            <person name="Caspi A."/>
            <person name="Castrezana S."/>
            <person name="Celniker S.E."/>
            <person name="Chang J.L."/>
            <person name="Chapple C."/>
            <person name="Chatterji S."/>
            <person name="Chinwalla A."/>
            <person name="Civetta A."/>
            <person name="Clifton S.W."/>
            <person name="Comeron J.M."/>
            <person name="Costello J.C."/>
            <person name="Coyne J.A."/>
            <person name="Daub J."/>
            <person name="David R.G."/>
            <person name="Delcher A.L."/>
            <person name="Delehaunty K."/>
            <person name="Do C.B."/>
            <person name="Ebling H."/>
            <person name="Edwards K."/>
            <person name="Eickbush T."/>
            <person name="Evans J.D."/>
            <person name="Filipski A."/>
            <person name="Findeiss S."/>
            <person name="Freyhult E."/>
            <person name="Fulton L."/>
            <person name="Fulton R."/>
            <person name="Garcia A.C."/>
            <person name="Gardiner A."/>
            <person name="Garfield D.A."/>
            <person name="Garvin B.E."/>
            <person name="Gibson G."/>
            <person name="Gilbert D."/>
            <person name="Gnerre S."/>
            <person name="Godfrey J."/>
            <person name="Good R."/>
            <person name="Gotea V."/>
            <person name="Gravely B."/>
            <person name="Greenberg A.J."/>
            <person name="Griffiths-Jones S."/>
            <person name="Gross S."/>
            <person name="Guigo R."/>
            <person name="Gustafson E.A."/>
            <person name="Haerty W."/>
            <person name="Hahn M.W."/>
            <person name="Halligan D.L."/>
            <person name="Halpern A.L."/>
            <person name="Halter G.M."/>
            <person name="Han M.V."/>
            <person name="Heger A."/>
            <person name="Hillier L."/>
            <person name="Hinrichs A.S."/>
            <person name="Holmes I."/>
            <person name="Hoskins R.A."/>
            <person name="Hubisz M.J."/>
            <person name="Hultmark D."/>
            <person name="Huntley M.A."/>
            <person name="Jaffe D.B."/>
            <person name="Jagadeeshan S."/>
            <person name="Jeck W.R."/>
            <person name="Johnson J."/>
            <person name="Jones C.D."/>
            <person name="Jordan W.C."/>
            <person name="Karpen G.H."/>
            <person name="Kataoka E."/>
            <person name="Keightley P.D."/>
            <person name="Kheradpour P."/>
            <person name="Kirkness E.F."/>
            <person name="Koerich L.B."/>
            <person name="Kristiansen K."/>
            <person name="Kudrna D."/>
            <person name="Kulathinal R.J."/>
            <person name="Kumar S."/>
            <person name="Kwok R."/>
            <person name="Lander E."/>
            <person name="Langley C.H."/>
            <person name="Lapoint R."/>
            <person name="Lazzaro B.P."/>
            <person name="Lee S.J."/>
            <person name="Levesque L."/>
            <person name="Li R."/>
            <person name="Lin C.F."/>
            <person name="Lin M.F."/>
            <person name="Lindblad-Toh K."/>
            <person name="Llopart A."/>
            <person name="Long M."/>
            <person name="Low L."/>
            <person name="Lozovsky E."/>
            <person name="Lu J."/>
            <person name="Luo M."/>
            <person name="Machado C.A."/>
            <person name="Makalowski W."/>
            <person name="Marzo M."/>
            <person name="Matsuda M."/>
            <person name="Matzkin L."/>
            <person name="McAllister B."/>
            <person name="McBride C.S."/>
            <person name="McKernan B."/>
            <person name="McKernan K."/>
            <person name="Mendez-Lago M."/>
            <person name="Minx P."/>
            <person name="Mollenhauer M.U."/>
            <person name="Montooth K."/>
            <person name="Mount S.M."/>
            <person name="Mu X."/>
            <person name="Myers E."/>
            <person name="Negre B."/>
            <person name="Newfeld S."/>
            <person name="Nielsen R."/>
            <person name="Noor M.A."/>
            <person name="O'Grady P."/>
            <person name="Pachter L."/>
            <person name="Papaceit M."/>
            <person name="Parisi M.J."/>
            <person name="Parisi M."/>
            <person name="Parts L."/>
            <person name="Pedersen J.S."/>
            <person name="Pesole G."/>
            <person name="Phillippy A.M."/>
            <person name="Ponting C.P."/>
            <person name="Pop M."/>
            <person name="Porcelli D."/>
            <person name="Powell J.R."/>
            <person name="Prohaska S."/>
            <person name="Pruitt K."/>
            <person name="Puig M."/>
            <person name="Quesneville H."/>
            <person name="Ram K.R."/>
            <person name="Rand D."/>
            <person name="Rasmussen M.D."/>
            <person name="Reed L.K."/>
            <person name="Reenan R."/>
            <person name="Reily A."/>
            <person name="Remington K.A."/>
            <person name="Rieger T.T."/>
            <person name="Ritchie M.G."/>
            <person name="Robin C."/>
            <person name="Rogers Y.H."/>
            <person name="Rohde C."/>
            <person name="Rozas J."/>
            <person name="Rubenfield M.J."/>
            <person name="Ruiz A."/>
            <person name="Russo S."/>
            <person name="Salzberg S.L."/>
            <person name="Sanchez-Gracia A."/>
            <person name="Saranga D.J."/>
            <person name="Sato H."/>
            <person name="Schaeffer S.W."/>
            <person name="Schatz M.C."/>
            <person name="Schlenke T."/>
            <person name="Schwartz R."/>
            <person name="Segarra C."/>
            <person name="Singh R.S."/>
            <person name="Sirot L."/>
            <person name="Sirota M."/>
            <person name="Sisneros N.B."/>
            <person name="Smith C.D."/>
            <person name="Smith T.F."/>
            <person name="Spieth J."/>
            <person name="Stage D.E."/>
            <person name="Stark A."/>
            <person name="Stephan W."/>
            <person name="Strausberg R.L."/>
            <person name="Strempel S."/>
            <person name="Sturgill D."/>
            <person name="Sutton G."/>
            <person name="Sutton G.G."/>
            <person name="Tao W."/>
            <person name="Teichmann S."/>
            <person name="Tobari Y.N."/>
            <person name="Tomimura Y."/>
            <person name="Tsolas J.M."/>
            <person name="Valente V.L."/>
            <person name="Venter E."/>
            <person name="Venter J.C."/>
            <person name="Vicario S."/>
            <person name="Vieira F.G."/>
            <person name="Vilella A.J."/>
            <person name="Villasante A."/>
            <person name="Walenz B."/>
            <person name="Wang J."/>
            <person name="Wasserman M."/>
            <person name="Watts T."/>
            <person name="Wilson D."/>
            <person name="Wilson R.K."/>
            <person name="Wing R.A."/>
            <person name="Wolfner M.F."/>
            <person name="Wong A."/>
            <person name="Wong G.K."/>
            <person name="Wu C.I."/>
            <person name="Wu G."/>
            <person name="Yamamoto D."/>
            <person name="Yang H.P."/>
            <person name="Yang S.P."/>
            <person name="Yorke J.A."/>
            <person name="Yoshida K."/>
            <person name="Zdobnov E."/>
            <person name="Zhang P."/>
            <person name="Zhang Y."/>
            <person name="Zimin A.V."/>
            <person name="Baldwin J."/>
            <person name="Abdouelleil A."/>
            <person name="Abdulkadir J."/>
            <person name="Abebe A."/>
            <person name="Abera B."/>
            <person name="Abreu J."/>
            <person name="Acer S.C."/>
            <person name="Aftuck L."/>
            <person name="Alexander A."/>
            <person name="An P."/>
            <person name="Anderson E."/>
            <person name="Anderson S."/>
            <person name="Arachi H."/>
            <person name="Azer M."/>
            <person name="Bachantsang P."/>
            <person name="Barry A."/>
            <person name="Bayul T."/>
            <person name="Berlin A."/>
            <person name="Bessette D."/>
            <person name="Bloom T."/>
            <person name="Blye J."/>
            <person name="Boguslavskiy L."/>
            <person name="Bonnet C."/>
            <person name="Boukhgalter B."/>
            <person name="Bourzgui I."/>
            <person name="Brown A."/>
            <person name="Cahill P."/>
            <person name="Channer S."/>
            <person name="Cheshatsang Y."/>
            <person name="Chuda L."/>
            <person name="Citroen M."/>
            <person name="Collymore A."/>
            <person name="Cooke P."/>
            <person name="Costello M."/>
            <person name="D'Aco K."/>
            <person name="Daza R."/>
            <person name="De Haan G."/>
            <person name="DeGray S."/>
            <person name="DeMaso C."/>
            <person name="Dhargay N."/>
            <person name="Dooley K."/>
            <person name="Dooley E."/>
            <person name="Doricent M."/>
            <person name="Dorje P."/>
            <person name="Dorjee K."/>
            <person name="Dupes A."/>
            <person name="Elong R."/>
            <person name="Falk J."/>
            <person name="Farina A."/>
            <person name="Faro S."/>
            <person name="Ferguson D."/>
            <person name="Fisher S."/>
            <person name="Foley C.D."/>
            <person name="Franke A."/>
            <person name="Friedrich D."/>
            <person name="Gadbois L."/>
            <person name="Gearin G."/>
            <person name="Gearin C.R."/>
            <person name="Giannoukos G."/>
            <person name="Goode T."/>
            <person name="Graham J."/>
            <person name="Grandbois E."/>
            <person name="Grewal S."/>
            <person name="Gyaltsen K."/>
            <person name="Hafez N."/>
            <person name="Hagos B."/>
            <person name="Hall J."/>
            <person name="Henson C."/>
            <person name="Hollinger A."/>
            <person name="Honan T."/>
            <person name="Huard M.D."/>
            <person name="Hughes L."/>
            <person name="Hurhula B."/>
            <person name="Husby M.E."/>
            <person name="Kamat A."/>
            <person name="Kanga B."/>
            <person name="Kashin S."/>
            <person name="Khazanovich D."/>
            <person name="Kisner P."/>
            <person name="Lance K."/>
            <person name="Lara M."/>
            <person name="Lee W."/>
            <person name="Lennon N."/>
            <person name="Letendre F."/>
            <person name="LeVine R."/>
            <person name="Lipovsky A."/>
            <person name="Liu X."/>
            <person name="Liu J."/>
            <person name="Liu S."/>
            <person name="Lokyitsang T."/>
            <person name="Lokyitsang Y."/>
            <person name="Lubonja R."/>
            <person name="Lui A."/>
            <person name="MacDonald P."/>
            <person name="Magnisalis V."/>
            <person name="Maru K."/>
            <person name="Matthews C."/>
            <person name="McCusker W."/>
            <person name="McDonough S."/>
            <person name="Mehta T."/>
            <person name="Meldrim J."/>
            <person name="Meneus L."/>
            <person name="Mihai O."/>
            <person name="Mihalev A."/>
            <person name="Mihova T."/>
            <person name="Mittelman R."/>
            <person name="Mlenga V."/>
            <person name="Montmayeur A."/>
            <person name="Mulrain L."/>
            <person name="Navidi A."/>
            <person name="Naylor J."/>
            <person name="Negash T."/>
            <person name="Nguyen T."/>
            <person name="Nguyen N."/>
            <person name="Nicol R."/>
            <person name="Norbu C."/>
            <person name="Norbu N."/>
            <person name="Novod N."/>
            <person name="O'Neill B."/>
            <person name="Osman S."/>
            <person name="Markiewicz E."/>
            <person name="Oyono O.L."/>
            <person name="Patti C."/>
            <person name="Phunkhang P."/>
            <person name="Pierre F."/>
            <person name="Priest M."/>
            <person name="Raghuraman S."/>
            <person name="Rege F."/>
            <person name="Reyes R."/>
            <person name="Rise C."/>
            <person name="Rogov P."/>
            <person name="Ross K."/>
            <person name="Ryan E."/>
            <person name="Settipalli S."/>
            <person name="Shea T."/>
            <person name="Sherpa N."/>
            <person name="Shi L."/>
            <person name="Shih D."/>
            <person name="Sparrow T."/>
            <person name="Spaulding J."/>
            <person name="Stalker J."/>
            <person name="Stange-Thomann N."/>
            <person name="Stavropoulos S."/>
            <person name="Stone C."/>
            <person name="Strader C."/>
            <person name="Tesfaye S."/>
            <person name="Thomson T."/>
            <person name="Thoulutsang Y."/>
            <person name="Thoulutsang D."/>
            <person name="Topham K."/>
            <person name="Topping I."/>
            <person name="Tsamla T."/>
            <person name="Vassiliev H."/>
            <person name="Vo A."/>
            <person name="Wangchuk T."/>
            <person name="Wangdi T."/>
            <person name="Weiand M."/>
            <person name="Wilkinson J."/>
            <person name="Wilson A."/>
            <person name="Yadav S."/>
            <person name="Young G."/>
            <person name="Yu Q."/>
            <person name="Zembek L."/>
            <person name="Zhong D."/>
            <person name="Zimmer A."/>
            <person name="Zwirko Z."/>
            <person name="Jaffe D.B."/>
            <person name="Alvarez P."/>
            <person name="Brockman W."/>
            <person name="Butler J."/>
            <person name="Chin C."/>
            <person name="Gnerre S."/>
            <person name="Grabherr M."/>
            <person name="Kleber M."/>
            <person name="Mauceli E."/>
            <person name="MacCallum I."/>
        </authorList>
    </citation>
    <scope>NUCLEOTIDE SEQUENCE [LARGE SCALE GENOMIC DNA]</scope>
    <source>
        <strain evidence="6">Tai18E2 / Tucson 14021-0261.01</strain>
    </source>
</reference>
<accession>B4NWZ7</accession>
<evidence type="ECO:0000256" key="2">
    <source>
        <dbReference type="PROSITE-ProRule" id="PRU00376"/>
    </source>
</evidence>
<dbReference type="InterPro" id="IPR055129">
    <property type="entry name" value="YEATS_dom"/>
</dbReference>
<dbReference type="GO" id="GO:0005700">
    <property type="term" value="C:polytene chromosome"/>
    <property type="evidence" value="ECO:0007669"/>
    <property type="project" value="EnsemblMetazoa"/>
</dbReference>
<feature type="region of interest" description="Disordered" evidence="3">
    <location>
        <begin position="466"/>
        <end position="540"/>
    </location>
</feature>
<feature type="domain" description="YEATS" evidence="4">
    <location>
        <begin position="241"/>
        <end position="442"/>
    </location>
</feature>
<evidence type="ECO:0000256" key="3">
    <source>
        <dbReference type="SAM" id="MobiDB-lite"/>
    </source>
</evidence>
<name>B4NWZ7_DROYA</name>